<keyword evidence="2" id="KW-1185">Reference proteome</keyword>
<dbReference type="Proteomes" id="UP000078200">
    <property type="component" value="Unassembled WGS sequence"/>
</dbReference>
<evidence type="ECO:0000313" key="1">
    <source>
        <dbReference type="EnsemblMetazoa" id="GAUT031344-PA"/>
    </source>
</evidence>
<dbReference type="EnsemblMetazoa" id="GAUT031344-RA">
    <property type="protein sequence ID" value="GAUT031344-PA"/>
    <property type="gene ID" value="GAUT031344"/>
</dbReference>
<accession>A0A1A9VAU2</accession>
<reference evidence="1" key="1">
    <citation type="submission" date="2020-05" db="UniProtKB">
        <authorList>
            <consortium name="EnsemblMetazoa"/>
        </authorList>
    </citation>
    <scope>IDENTIFICATION</scope>
    <source>
        <strain evidence="1">TTRI</strain>
    </source>
</reference>
<evidence type="ECO:0000313" key="2">
    <source>
        <dbReference type="Proteomes" id="UP000078200"/>
    </source>
</evidence>
<organism evidence="1 2">
    <name type="scientific">Glossina austeni</name>
    <name type="common">Savannah tsetse fly</name>
    <dbReference type="NCBI Taxonomy" id="7395"/>
    <lineage>
        <taxon>Eukaryota</taxon>
        <taxon>Metazoa</taxon>
        <taxon>Ecdysozoa</taxon>
        <taxon>Arthropoda</taxon>
        <taxon>Hexapoda</taxon>
        <taxon>Insecta</taxon>
        <taxon>Pterygota</taxon>
        <taxon>Neoptera</taxon>
        <taxon>Endopterygota</taxon>
        <taxon>Diptera</taxon>
        <taxon>Brachycera</taxon>
        <taxon>Muscomorpha</taxon>
        <taxon>Hippoboscoidea</taxon>
        <taxon>Glossinidae</taxon>
        <taxon>Glossina</taxon>
    </lineage>
</organism>
<protein>
    <submittedName>
        <fullName evidence="1">Uncharacterized protein</fullName>
    </submittedName>
</protein>
<dbReference type="VEuPathDB" id="VectorBase:GAUT031344"/>
<sequence>MLEDYHLLSLPSQRQGFKNCNNCFVKHIENNSNCPQCNVALTSDRGINNPNRQMITRQQTRNHNADLQSGALQSEQAINVGITDDEENRINRLVTAAATTQQTRLLSELTQQMATLIQSSIETTFRNFNAQDPSVSTPTFETSHNNTHLPPEQVNVQTVDQLLGINSLNTNVLDSNQGYSFQPTNTANYASDKIGQIIYNWKIRFSGGLSGLSVEAFLYRVEALTRQVLEGDFKLLCRHASLLFDGKAEDWFWRYLRSVQLNGVN</sequence>
<name>A0A1A9VAU2_GLOAU</name>
<dbReference type="AlphaFoldDB" id="A0A1A9VAU2"/>
<proteinExistence type="predicted"/>